<protein>
    <recommendedName>
        <fullName evidence="1">F-box domain-containing protein</fullName>
    </recommendedName>
</protein>
<feature type="domain" description="F-box" evidence="1">
    <location>
        <begin position="6"/>
        <end position="53"/>
    </location>
</feature>
<dbReference type="Proteomes" id="UP000284706">
    <property type="component" value="Unassembled WGS sequence"/>
</dbReference>
<evidence type="ECO:0000313" key="2">
    <source>
        <dbReference type="EMBL" id="PPQ72003.1"/>
    </source>
</evidence>
<dbReference type="Pfam" id="PF12937">
    <property type="entry name" value="F-box-like"/>
    <property type="match status" value="1"/>
</dbReference>
<dbReference type="OrthoDB" id="2745718at2759"/>
<evidence type="ECO:0000259" key="1">
    <source>
        <dbReference type="PROSITE" id="PS50181"/>
    </source>
</evidence>
<dbReference type="InterPro" id="IPR036047">
    <property type="entry name" value="F-box-like_dom_sf"/>
</dbReference>
<sequence length="523" mass="59997">MHSLVKPVFLDLPQEILLKIAVFLDPVSLVRYALACKKLHDMYQDLLKLRYDIELHINGMVDKEDSKTPMAQRLSRLYDLRLGWKDLNWKNMKEVDLGTYFMPNHPPEFAAGVVAISSEDSLKVIWLPSAEGNGRMVEHHSRSAHIPIGDFTIDPTQDLLVLLNDHIRNDTARVHLRTLSTNEDHPLALHPILTYKTYEDVFADQRGRRRHVKIRIVNDILALFIDDFWSRLLIWNWRNGVIIYDSKLELDITIKNFTLVDHESFLLTANSDIGGALLLYTFDSTSLSGVTPVLVARFGLPPIRSSFRVKVSIEAAPLHAKSPDDALFSTSPTSRIYVVSISYIREEEQDYRKVHSSYELFVHHRTFKKYLDGYTIRDKERSTEADPKLPPLEVAWANWGEAETRILSCHPVPWSRHMHGTRVVHVKNGCSIDVLDFNMERTAYFGCKSEANARVCTSPSIVTDDVFLSEVVTKLPYGLSSMDFGQPYHIYMVDNERLIAVDGFLQTVTQVNYFIKSLDVHLF</sequence>
<evidence type="ECO:0000313" key="3">
    <source>
        <dbReference type="Proteomes" id="UP000284706"/>
    </source>
</evidence>
<dbReference type="STRING" id="231916.A0A409W0L1"/>
<dbReference type="InParanoid" id="A0A409W0L1"/>
<dbReference type="InterPro" id="IPR001810">
    <property type="entry name" value="F-box_dom"/>
</dbReference>
<name>A0A409W0L1_9AGAR</name>
<proteinExistence type="predicted"/>
<dbReference type="PROSITE" id="PS50181">
    <property type="entry name" value="FBOX"/>
    <property type="match status" value="1"/>
</dbReference>
<dbReference type="AlphaFoldDB" id="A0A409W0L1"/>
<gene>
    <name evidence="2" type="ORF">CVT26_007963</name>
</gene>
<organism evidence="2 3">
    <name type="scientific">Gymnopilus dilepis</name>
    <dbReference type="NCBI Taxonomy" id="231916"/>
    <lineage>
        <taxon>Eukaryota</taxon>
        <taxon>Fungi</taxon>
        <taxon>Dikarya</taxon>
        <taxon>Basidiomycota</taxon>
        <taxon>Agaricomycotina</taxon>
        <taxon>Agaricomycetes</taxon>
        <taxon>Agaricomycetidae</taxon>
        <taxon>Agaricales</taxon>
        <taxon>Agaricineae</taxon>
        <taxon>Hymenogastraceae</taxon>
        <taxon>Gymnopilus</taxon>
    </lineage>
</organism>
<dbReference type="CDD" id="cd09917">
    <property type="entry name" value="F-box_SF"/>
    <property type="match status" value="1"/>
</dbReference>
<keyword evidence="3" id="KW-1185">Reference proteome</keyword>
<dbReference type="EMBL" id="NHYE01005477">
    <property type="protein sequence ID" value="PPQ72003.1"/>
    <property type="molecule type" value="Genomic_DNA"/>
</dbReference>
<dbReference type="SUPFAM" id="SSF81383">
    <property type="entry name" value="F-box domain"/>
    <property type="match status" value="1"/>
</dbReference>
<comment type="caution">
    <text evidence="2">The sequence shown here is derived from an EMBL/GenBank/DDBJ whole genome shotgun (WGS) entry which is preliminary data.</text>
</comment>
<reference evidence="2 3" key="1">
    <citation type="journal article" date="2018" name="Evol. Lett.">
        <title>Horizontal gene cluster transfer increased hallucinogenic mushroom diversity.</title>
        <authorList>
            <person name="Reynolds H.T."/>
            <person name="Vijayakumar V."/>
            <person name="Gluck-Thaler E."/>
            <person name="Korotkin H.B."/>
            <person name="Matheny P.B."/>
            <person name="Slot J.C."/>
        </authorList>
    </citation>
    <scope>NUCLEOTIDE SEQUENCE [LARGE SCALE GENOMIC DNA]</scope>
    <source>
        <strain evidence="2 3">SRW20</strain>
    </source>
</reference>
<dbReference type="Gene3D" id="1.20.1280.50">
    <property type="match status" value="1"/>
</dbReference>
<accession>A0A409W0L1</accession>